<comment type="caution">
    <text evidence="3">The sequence shown here is derived from an EMBL/GenBank/DDBJ whole genome shotgun (WGS) entry which is preliminary data.</text>
</comment>
<dbReference type="InterPro" id="IPR018497">
    <property type="entry name" value="Peptidase_M13_C"/>
</dbReference>
<dbReference type="PANTHER" id="PTHR11733:SF241">
    <property type="entry name" value="GH26575P-RELATED"/>
    <property type="match status" value="1"/>
</dbReference>
<dbReference type="Proteomes" id="UP000821853">
    <property type="component" value="Unassembled WGS sequence"/>
</dbReference>
<proteinExistence type="predicted"/>
<feature type="transmembrane region" description="Helical" evidence="1">
    <location>
        <begin position="48"/>
        <end position="68"/>
    </location>
</feature>
<evidence type="ECO:0000259" key="2">
    <source>
        <dbReference type="Pfam" id="PF01431"/>
    </source>
</evidence>
<dbReference type="OMA" id="RDENEWM"/>
<sequence>MCGKVVESKQGFAGVTCAVLRDFSVLEQPVETKEAASPLEDVLSRNNLLLVVLATLASTVLVVFAPAFTRGHFPACNDPRCMNLSADLRLMMREDVRPCDDFFAFVCGNYEVAYGSVPSYADAVGKRVGRSFREMVRELVVDFSDKVEDIPLVAYRKCMDEFHRKEDDLGPIREFDRLLTATLNNTPDGSYLFKNVYFLVALSLKFGTPVFLRAGVVLNTFTQRENALQLNAEKARKPLPRVTLHKIILQRWGFQHWRDYLRHSDVILEVMTGAAGALGEVHLNDSAPQAIVADDIDQFLPTMKPHEFLGVIRAVSSESFGYGSIVFTTNALALRKLAGFLKSTHPVRLGYSARFLACEALLMASMFSFGEIYDIPKPAVAFRHRLLRCTDLSLELLSPLTAYQFIQKWLGQNSSAVSERMITTLLEQLPQVKPYALMEEASRANLSTRLARTTIFRGLYPGYSSAKDVQSRFARLKFPKGSFVTWATQALKTKAELQVEALMTKGIPPVRADGLDLRLGVLYDASQDSLRVLPAQLLPPFGASLSPSAFSFGHLGTSVAEALAQATEPRGLSGHPAKLSFSWAYEDKYMEAVDCVRRQYLEEEQELLDVEMAASQLSSLIGLRVAYKAWEAWKEQGTSAERHRSLPHVHSDEQEFFVGFCLRHCGVATGSRENASGSAAAVLSRPARCNMPLRLSPEFAQAFKCAASDPMTAHGEQCA</sequence>
<evidence type="ECO:0000313" key="3">
    <source>
        <dbReference type="EMBL" id="KAH9383934.1"/>
    </source>
</evidence>
<dbReference type="EMBL" id="JABSTR010001325">
    <property type="protein sequence ID" value="KAH9383934.1"/>
    <property type="molecule type" value="Genomic_DNA"/>
</dbReference>
<name>A0A9J6H8A3_HAELO</name>
<organism evidence="3 4">
    <name type="scientific">Haemaphysalis longicornis</name>
    <name type="common">Bush tick</name>
    <dbReference type="NCBI Taxonomy" id="44386"/>
    <lineage>
        <taxon>Eukaryota</taxon>
        <taxon>Metazoa</taxon>
        <taxon>Ecdysozoa</taxon>
        <taxon>Arthropoda</taxon>
        <taxon>Chelicerata</taxon>
        <taxon>Arachnida</taxon>
        <taxon>Acari</taxon>
        <taxon>Parasitiformes</taxon>
        <taxon>Ixodida</taxon>
        <taxon>Ixodoidea</taxon>
        <taxon>Ixodidae</taxon>
        <taxon>Haemaphysalinae</taxon>
        <taxon>Haemaphysalis</taxon>
    </lineage>
</organism>
<keyword evidence="4" id="KW-1185">Reference proteome</keyword>
<dbReference type="Gene3D" id="3.40.390.10">
    <property type="entry name" value="Collagenase (Catalytic Domain)"/>
    <property type="match status" value="2"/>
</dbReference>
<dbReference type="InterPro" id="IPR000718">
    <property type="entry name" value="Peptidase_M13"/>
</dbReference>
<dbReference type="VEuPathDB" id="VectorBase:HLOH_054640"/>
<dbReference type="InterPro" id="IPR024079">
    <property type="entry name" value="MetalloPept_cat_dom_sf"/>
</dbReference>
<protein>
    <recommendedName>
        <fullName evidence="2">Peptidase M13 C-terminal domain-containing protein</fullName>
    </recommendedName>
</protein>
<feature type="domain" description="Peptidase M13 C-terminal" evidence="2">
    <location>
        <begin position="523"/>
        <end position="714"/>
    </location>
</feature>
<dbReference type="PANTHER" id="PTHR11733">
    <property type="entry name" value="ZINC METALLOPROTEASE FAMILY M13 NEPRILYSIN-RELATED"/>
    <property type="match status" value="1"/>
</dbReference>
<dbReference type="GO" id="GO:0004222">
    <property type="term" value="F:metalloendopeptidase activity"/>
    <property type="evidence" value="ECO:0007669"/>
    <property type="project" value="InterPro"/>
</dbReference>
<evidence type="ECO:0000256" key="1">
    <source>
        <dbReference type="SAM" id="Phobius"/>
    </source>
</evidence>
<keyword evidence="1" id="KW-0472">Membrane</keyword>
<dbReference type="Pfam" id="PF01431">
    <property type="entry name" value="Peptidase_M13"/>
    <property type="match status" value="1"/>
</dbReference>
<keyword evidence="1" id="KW-0812">Transmembrane</keyword>
<dbReference type="OrthoDB" id="6504345at2759"/>
<accession>A0A9J6H8A3</accession>
<dbReference type="GO" id="GO:0005886">
    <property type="term" value="C:plasma membrane"/>
    <property type="evidence" value="ECO:0007669"/>
    <property type="project" value="TreeGrafter"/>
</dbReference>
<gene>
    <name evidence="3" type="ORF">HPB48_025874</name>
</gene>
<dbReference type="PROSITE" id="PS51885">
    <property type="entry name" value="NEPRILYSIN"/>
    <property type="match status" value="1"/>
</dbReference>
<dbReference type="Gene3D" id="1.10.1380.10">
    <property type="entry name" value="Neutral endopeptidase , domain2"/>
    <property type="match status" value="2"/>
</dbReference>
<dbReference type="GO" id="GO:0016485">
    <property type="term" value="P:protein processing"/>
    <property type="evidence" value="ECO:0007669"/>
    <property type="project" value="TreeGrafter"/>
</dbReference>
<dbReference type="AlphaFoldDB" id="A0A9J6H8A3"/>
<evidence type="ECO:0000313" key="4">
    <source>
        <dbReference type="Proteomes" id="UP000821853"/>
    </source>
</evidence>
<reference evidence="3 4" key="1">
    <citation type="journal article" date="2020" name="Cell">
        <title>Large-Scale Comparative Analyses of Tick Genomes Elucidate Their Genetic Diversity and Vector Capacities.</title>
        <authorList>
            <consortium name="Tick Genome and Microbiome Consortium (TIGMIC)"/>
            <person name="Jia N."/>
            <person name="Wang J."/>
            <person name="Shi W."/>
            <person name="Du L."/>
            <person name="Sun Y."/>
            <person name="Zhan W."/>
            <person name="Jiang J.F."/>
            <person name="Wang Q."/>
            <person name="Zhang B."/>
            <person name="Ji P."/>
            <person name="Bell-Sakyi L."/>
            <person name="Cui X.M."/>
            <person name="Yuan T.T."/>
            <person name="Jiang B.G."/>
            <person name="Yang W.F."/>
            <person name="Lam T.T."/>
            <person name="Chang Q.C."/>
            <person name="Ding S.J."/>
            <person name="Wang X.J."/>
            <person name="Zhu J.G."/>
            <person name="Ruan X.D."/>
            <person name="Zhao L."/>
            <person name="Wei J.T."/>
            <person name="Ye R.Z."/>
            <person name="Que T.C."/>
            <person name="Du C.H."/>
            <person name="Zhou Y.H."/>
            <person name="Cheng J.X."/>
            <person name="Dai P.F."/>
            <person name="Guo W.B."/>
            <person name="Han X.H."/>
            <person name="Huang E.J."/>
            <person name="Li L.F."/>
            <person name="Wei W."/>
            <person name="Gao Y.C."/>
            <person name="Liu J.Z."/>
            <person name="Shao H.Z."/>
            <person name="Wang X."/>
            <person name="Wang C.C."/>
            <person name="Yang T.C."/>
            <person name="Huo Q.B."/>
            <person name="Li W."/>
            <person name="Chen H.Y."/>
            <person name="Chen S.E."/>
            <person name="Zhou L.G."/>
            <person name="Ni X.B."/>
            <person name="Tian J.H."/>
            <person name="Sheng Y."/>
            <person name="Liu T."/>
            <person name="Pan Y.S."/>
            <person name="Xia L.Y."/>
            <person name="Li J."/>
            <person name="Zhao F."/>
            <person name="Cao W.C."/>
        </authorList>
    </citation>
    <scope>NUCLEOTIDE SEQUENCE [LARGE SCALE GENOMIC DNA]</scope>
    <source>
        <strain evidence="3">HaeL-2018</strain>
    </source>
</reference>
<dbReference type="InterPro" id="IPR042089">
    <property type="entry name" value="Peptidase_M13_dom_2"/>
</dbReference>
<dbReference type="SUPFAM" id="SSF55486">
    <property type="entry name" value="Metalloproteases ('zincins'), catalytic domain"/>
    <property type="match status" value="1"/>
</dbReference>
<keyword evidence="1" id="KW-1133">Transmembrane helix</keyword>